<feature type="region of interest" description="Disordered" evidence="7">
    <location>
        <begin position="2473"/>
        <end position="2510"/>
    </location>
</feature>
<dbReference type="SUPFAM" id="SSF48065">
    <property type="entry name" value="DBL homology domain (DH-domain)"/>
    <property type="match status" value="1"/>
</dbReference>
<feature type="compositionally biased region" description="Polar residues" evidence="7">
    <location>
        <begin position="1585"/>
        <end position="1617"/>
    </location>
</feature>
<accession>A0AAW0X9N2</accession>
<evidence type="ECO:0000256" key="7">
    <source>
        <dbReference type="SAM" id="MobiDB-lite"/>
    </source>
</evidence>
<feature type="compositionally biased region" description="Polar residues" evidence="7">
    <location>
        <begin position="1236"/>
        <end position="1266"/>
    </location>
</feature>
<feature type="compositionally biased region" description="Basic and acidic residues" evidence="7">
    <location>
        <begin position="765"/>
        <end position="778"/>
    </location>
</feature>
<feature type="region of interest" description="Disordered" evidence="7">
    <location>
        <begin position="1183"/>
        <end position="1207"/>
    </location>
</feature>
<evidence type="ECO:0000256" key="1">
    <source>
        <dbReference type="ARBA" id="ARBA00004496"/>
    </source>
</evidence>
<dbReference type="InterPro" id="IPR035899">
    <property type="entry name" value="DBL_dom_sf"/>
</dbReference>
<dbReference type="PROSITE" id="PS50003">
    <property type="entry name" value="PH_DOMAIN"/>
    <property type="match status" value="1"/>
</dbReference>
<feature type="compositionally biased region" description="Pro residues" evidence="7">
    <location>
        <begin position="232"/>
        <end position="246"/>
    </location>
</feature>
<feature type="compositionally biased region" description="Basic and acidic residues" evidence="7">
    <location>
        <begin position="785"/>
        <end position="794"/>
    </location>
</feature>
<dbReference type="SMART" id="SM00325">
    <property type="entry name" value="RhoGEF"/>
    <property type="match status" value="1"/>
</dbReference>
<feature type="region of interest" description="Disordered" evidence="7">
    <location>
        <begin position="82"/>
        <end position="479"/>
    </location>
</feature>
<evidence type="ECO:0000259" key="9">
    <source>
        <dbReference type="PROSITE" id="PS50003"/>
    </source>
</evidence>
<feature type="non-terminal residue" evidence="11">
    <location>
        <position position="1"/>
    </location>
</feature>
<dbReference type="GO" id="GO:0035556">
    <property type="term" value="P:intracellular signal transduction"/>
    <property type="evidence" value="ECO:0007669"/>
    <property type="project" value="InterPro"/>
</dbReference>
<feature type="compositionally biased region" description="Basic residues" evidence="7">
    <location>
        <begin position="1934"/>
        <end position="1963"/>
    </location>
</feature>
<dbReference type="InterPro" id="IPR001849">
    <property type="entry name" value="PH_domain"/>
</dbReference>
<evidence type="ECO:0000313" key="11">
    <source>
        <dbReference type="EMBL" id="KAK8741208.1"/>
    </source>
</evidence>
<dbReference type="InterPro" id="IPR001452">
    <property type="entry name" value="SH3_domain"/>
</dbReference>
<dbReference type="Pfam" id="PF00621">
    <property type="entry name" value="RhoGEF"/>
    <property type="match status" value="1"/>
</dbReference>
<dbReference type="Pfam" id="PF14604">
    <property type="entry name" value="SH3_9"/>
    <property type="match status" value="1"/>
</dbReference>
<feature type="compositionally biased region" description="Polar residues" evidence="7">
    <location>
        <begin position="449"/>
        <end position="474"/>
    </location>
</feature>
<evidence type="ECO:0000256" key="3">
    <source>
        <dbReference type="ARBA" id="ARBA00022490"/>
    </source>
</evidence>
<dbReference type="PROSITE" id="PS00741">
    <property type="entry name" value="DH_1"/>
    <property type="match status" value="1"/>
</dbReference>
<gene>
    <name evidence="11" type="ORF">OTU49_002558</name>
</gene>
<dbReference type="GO" id="GO:0005085">
    <property type="term" value="F:guanyl-nucleotide exchange factor activity"/>
    <property type="evidence" value="ECO:0007669"/>
    <property type="project" value="UniProtKB-KW"/>
</dbReference>
<feature type="region of interest" description="Disordered" evidence="7">
    <location>
        <begin position="580"/>
        <end position="629"/>
    </location>
</feature>
<dbReference type="InterPro" id="IPR000219">
    <property type="entry name" value="DH_dom"/>
</dbReference>
<feature type="region of interest" description="Disordered" evidence="7">
    <location>
        <begin position="1236"/>
        <end position="1271"/>
    </location>
</feature>
<keyword evidence="12" id="KW-1185">Reference proteome</keyword>
<feature type="domain" description="PH" evidence="9">
    <location>
        <begin position="2342"/>
        <end position="2448"/>
    </location>
</feature>
<feature type="region of interest" description="Disordered" evidence="7">
    <location>
        <begin position="1748"/>
        <end position="1769"/>
    </location>
</feature>
<keyword evidence="4" id="KW-0344">Guanine-nucleotide releasing factor</keyword>
<evidence type="ECO:0000259" key="8">
    <source>
        <dbReference type="PROSITE" id="PS50002"/>
    </source>
</evidence>
<feature type="compositionally biased region" description="Polar residues" evidence="7">
    <location>
        <begin position="747"/>
        <end position="763"/>
    </location>
</feature>
<feature type="compositionally biased region" description="Low complexity" evidence="7">
    <location>
        <begin position="1072"/>
        <end position="1101"/>
    </location>
</feature>
<dbReference type="InterPro" id="IPR055251">
    <property type="entry name" value="SOS1_NGEF_PH"/>
</dbReference>
<dbReference type="PANTHER" id="PTHR47544">
    <property type="entry name" value="RHO GUANINE NUCLEOTIDE EXCHANGE FACTOR 4"/>
    <property type="match status" value="1"/>
</dbReference>
<comment type="subcellular location">
    <subcellularLocation>
        <location evidence="1">Cytoplasm</location>
    </subcellularLocation>
</comment>
<dbReference type="Gene3D" id="2.30.29.30">
    <property type="entry name" value="Pleckstrin-homology domain (PH domain)/Phosphotyrosine-binding domain (PTB)"/>
    <property type="match status" value="1"/>
</dbReference>
<feature type="compositionally biased region" description="Polar residues" evidence="7">
    <location>
        <begin position="2500"/>
        <end position="2510"/>
    </location>
</feature>
<feature type="compositionally biased region" description="Low complexity" evidence="7">
    <location>
        <begin position="1019"/>
        <end position="1035"/>
    </location>
</feature>
<keyword evidence="3" id="KW-0963">Cytoplasm</keyword>
<evidence type="ECO:0000256" key="4">
    <source>
        <dbReference type="ARBA" id="ARBA00022658"/>
    </source>
</evidence>
<dbReference type="SUPFAM" id="SSF50729">
    <property type="entry name" value="PH domain-like"/>
    <property type="match status" value="1"/>
</dbReference>
<feature type="compositionally biased region" description="Basic and acidic residues" evidence="7">
    <location>
        <begin position="1378"/>
        <end position="1389"/>
    </location>
</feature>
<feature type="coiled-coil region" evidence="6">
    <location>
        <begin position="1291"/>
        <end position="1325"/>
    </location>
</feature>
<dbReference type="Gene3D" id="2.30.30.40">
    <property type="entry name" value="SH3 Domains"/>
    <property type="match status" value="1"/>
</dbReference>
<dbReference type="Gene3D" id="1.20.900.10">
    <property type="entry name" value="Dbl homology (DH) domain"/>
    <property type="match status" value="1"/>
</dbReference>
<feature type="region of interest" description="Disordered" evidence="7">
    <location>
        <begin position="1709"/>
        <end position="1728"/>
    </location>
</feature>
<feature type="compositionally biased region" description="Low complexity" evidence="7">
    <location>
        <begin position="112"/>
        <end position="129"/>
    </location>
</feature>
<dbReference type="GO" id="GO:0005737">
    <property type="term" value="C:cytoplasm"/>
    <property type="evidence" value="ECO:0007669"/>
    <property type="project" value="UniProtKB-SubCell"/>
</dbReference>
<dbReference type="CDD" id="cd01224">
    <property type="entry name" value="PH_Collybistin_ASEF"/>
    <property type="match status" value="1"/>
</dbReference>
<evidence type="ECO:0000256" key="2">
    <source>
        <dbReference type="ARBA" id="ARBA00022443"/>
    </source>
</evidence>
<protein>
    <submittedName>
        <fullName evidence="11">Uncharacterized protein</fullName>
    </submittedName>
</protein>
<feature type="region of interest" description="Disordered" evidence="7">
    <location>
        <begin position="1927"/>
        <end position="2017"/>
    </location>
</feature>
<feature type="domain" description="SH3" evidence="8">
    <location>
        <begin position="2037"/>
        <end position="2096"/>
    </location>
</feature>
<feature type="compositionally biased region" description="Basic and acidic residues" evidence="7">
    <location>
        <begin position="313"/>
        <end position="323"/>
    </location>
</feature>
<feature type="region of interest" description="Disordered" evidence="7">
    <location>
        <begin position="1370"/>
        <end position="1483"/>
    </location>
</feature>
<reference evidence="11 12" key="1">
    <citation type="journal article" date="2024" name="BMC Genomics">
        <title>Genome assembly of redclaw crayfish (Cherax quadricarinatus) provides insights into its immune adaptation and hypoxia tolerance.</title>
        <authorList>
            <person name="Liu Z."/>
            <person name="Zheng J."/>
            <person name="Li H."/>
            <person name="Fang K."/>
            <person name="Wang S."/>
            <person name="He J."/>
            <person name="Zhou D."/>
            <person name="Weng S."/>
            <person name="Chi M."/>
            <person name="Gu Z."/>
            <person name="He J."/>
            <person name="Li F."/>
            <person name="Wang M."/>
        </authorList>
    </citation>
    <scope>NUCLEOTIDE SEQUENCE [LARGE SCALE GENOMIC DNA]</scope>
    <source>
        <strain evidence="11">ZL_2023a</strain>
    </source>
</reference>
<evidence type="ECO:0000259" key="10">
    <source>
        <dbReference type="PROSITE" id="PS50010"/>
    </source>
</evidence>
<feature type="compositionally biased region" description="Polar residues" evidence="7">
    <location>
        <begin position="1117"/>
        <end position="1145"/>
    </location>
</feature>
<feature type="region of interest" description="Disordered" evidence="7">
    <location>
        <begin position="1579"/>
        <end position="1625"/>
    </location>
</feature>
<feature type="region of interest" description="Disordered" evidence="7">
    <location>
        <begin position="1504"/>
        <end position="1549"/>
    </location>
</feature>
<feature type="region of interest" description="Disordered" evidence="7">
    <location>
        <begin position="538"/>
        <end position="557"/>
    </location>
</feature>
<feature type="compositionally biased region" description="Basic and acidic residues" evidence="7">
    <location>
        <begin position="594"/>
        <end position="610"/>
    </location>
</feature>
<dbReference type="Proteomes" id="UP001445076">
    <property type="component" value="Unassembled WGS sequence"/>
</dbReference>
<feature type="compositionally biased region" description="Acidic residues" evidence="7">
    <location>
        <begin position="1519"/>
        <end position="1540"/>
    </location>
</feature>
<keyword evidence="2 5" id="KW-0728">SH3 domain</keyword>
<dbReference type="SMART" id="SM00326">
    <property type="entry name" value="SH3"/>
    <property type="match status" value="1"/>
</dbReference>
<comment type="caution">
    <text evidence="11">The sequence shown here is derived from an EMBL/GenBank/DDBJ whole genome shotgun (WGS) entry which is preliminary data.</text>
</comment>
<feature type="compositionally biased region" description="Low complexity" evidence="7">
    <location>
        <begin position="185"/>
        <end position="221"/>
    </location>
</feature>
<dbReference type="SMART" id="SM00233">
    <property type="entry name" value="PH"/>
    <property type="match status" value="1"/>
</dbReference>
<feature type="compositionally biased region" description="Polar residues" evidence="7">
    <location>
        <begin position="355"/>
        <end position="373"/>
    </location>
</feature>
<evidence type="ECO:0000313" key="12">
    <source>
        <dbReference type="Proteomes" id="UP001445076"/>
    </source>
</evidence>
<feature type="compositionally biased region" description="Polar residues" evidence="7">
    <location>
        <begin position="391"/>
        <end position="408"/>
    </location>
</feature>
<dbReference type="InterPro" id="IPR001331">
    <property type="entry name" value="GDS_CDC24_CS"/>
</dbReference>
<feature type="compositionally biased region" description="Polar residues" evidence="7">
    <location>
        <begin position="1977"/>
        <end position="1994"/>
    </location>
</feature>
<feature type="compositionally biased region" description="Polar residues" evidence="7">
    <location>
        <begin position="1041"/>
        <end position="1071"/>
    </location>
</feature>
<feature type="compositionally biased region" description="Polar residues" evidence="7">
    <location>
        <begin position="1749"/>
        <end position="1769"/>
    </location>
</feature>
<dbReference type="InterPro" id="IPR011993">
    <property type="entry name" value="PH-like_dom_sf"/>
</dbReference>
<dbReference type="PROSITE" id="PS50010">
    <property type="entry name" value="DH_2"/>
    <property type="match status" value="1"/>
</dbReference>
<organism evidence="11 12">
    <name type="scientific">Cherax quadricarinatus</name>
    <name type="common">Australian red claw crayfish</name>
    <dbReference type="NCBI Taxonomy" id="27406"/>
    <lineage>
        <taxon>Eukaryota</taxon>
        <taxon>Metazoa</taxon>
        <taxon>Ecdysozoa</taxon>
        <taxon>Arthropoda</taxon>
        <taxon>Crustacea</taxon>
        <taxon>Multicrustacea</taxon>
        <taxon>Malacostraca</taxon>
        <taxon>Eumalacostraca</taxon>
        <taxon>Eucarida</taxon>
        <taxon>Decapoda</taxon>
        <taxon>Pleocyemata</taxon>
        <taxon>Astacidea</taxon>
        <taxon>Parastacoidea</taxon>
        <taxon>Parastacidae</taxon>
        <taxon>Cherax</taxon>
    </lineage>
</organism>
<dbReference type="EMBL" id="JARKIK010000031">
    <property type="protein sequence ID" value="KAK8741208.1"/>
    <property type="molecule type" value="Genomic_DNA"/>
</dbReference>
<feature type="compositionally biased region" description="Basic and acidic residues" evidence="7">
    <location>
        <begin position="258"/>
        <end position="271"/>
    </location>
</feature>
<feature type="domain" description="DH" evidence="10">
    <location>
        <begin position="2127"/>
        <end position="2311"/>
    </location>
</feature>
<dbReference type="PROSITE" id="PS50002">
    <property type="entry name" value="SH3"/>
    <property type="match status" value="1"/>
</dbReference>
<dbReference type="InterPro" id="IPR036028">
    <property type="entry name" value="SH3-like_dom_sf"/>
</dbReference>
<dbReference type="CDD" id="cd11828">
    <property type="entry name" value="SH3_ARHGEF9_like"/>
    <property type="match status" value="1"/>
</dbReference>
<sequence>SVLSRALPRAHVRPGSTVTPSSVHSASSEIYSVINTKSNETSVKVTAGESEPWLEYRHGACESECTCDMPCKVSGIPVYQGRGGEPPRNSRGDVPPATPAGGATGRGRGAGRRASGSRLSSTSTSRSPAQVGRRGSFGAQVSPAGCAGQDSGLVSHPRRASLPGHGGGLTHTTAAEEHARGVSYRARTSPSPSARSPSSGRSPRLGSRAPSPAASRKTPSAVRRREPLVDPRTPPSTPLSRRPPPRALYQVRLSPSPSRRDSPPMHRDKSASKLPVVACKPSKSDTSQISSRVFPPRPSAGRPTIGQRTGNDSVKDRIHDNKGVRQTSIKQDNPTKELTESIGVPDSAEAEENNRTGGDSSVHLSKASPTAVNNDIPDRQNEATWRALAASRTNSSSCLPKTSSQIDKTSGLLRPGSNRLTSSVSRLSSSRRNASDTPKVSDSKLERTLSVSSSHLTPKTSLTRTYSGPKSSLVSGDGASRARIVRRVMSGSRTNLSKKKSNSKTSLVVVRHNLYNRNKSGSKNSLLGSRNNLFRASFDSQRTESTTDSGCNSPLYGSQCSLDGERKKYSSSPCPSLLKKVGSGSLASTVSKSNSDEFNKADSKLTEHNGKSTPVRVNTQTPAITDPDSKAAVRESDANDKDMTIVSKIGKSVVEACGSNSKENKVNIVHAHSLSSSQLLNRMEKSPVSVKRSVSLQLPRGTKPCLPPKPSACNLRASSSSRIACTESIKAPENRQLPGINVSFRSVSTRQLPSCSSDKNIMGSNERHTENRDKKEVTKVSIVAEPKRREEKGIQVEASSSEEDTEEGDYEAEEEEEDHREKSGRAGRQHGQGEGASPVQSQVVYEDNRSIPGPPQPTPFRVRVERDSQSAIDKLRKNTVVHISRDPKMQTIRKIECLNEIEDNRSNEKRANVADEESHLIQRLETSLADIIDSAVLKNLKINGNVLSDQFDAIIATLKKVAASVDSGEPDYPPLNRRNSESGLKVAPKTHFLPPTQKIPLPPSMPKIPLSTSMGKIPLSTSTSKTSLSTSTGKTALGPSTGKTSLSSSMPKTPLSPFTPTIPMSPTSLKISLSPSTPATPATPTSVSSSSSSMSPASPSTPRTPPSKTPLSLFSIIESSSGQARTHQLSQGRKLSLPQESSQDISPTLEELARRHHGNPNHLRVDQDHVDFMDLDQPYVSPAPAGVSTSELVGGAPTPKAYGRKNSTGSLGLNSCTFLQDNSYYSGGPATTTSVTNLNSPGDYSTASESQQSSFRKVHSTSNVNGAPSGGSHRLFQRHLSLCGPDDVCAENRLRKSLSKSRELLSQLENEYKKIKGDENKSTRNSLLIDQSWLDKDFDELLQTLSNDKAIHSDPHEALAFLTNNNANTITSSAASNKGDKWRYSKKDMPPLPQVDSPRARRQQSQSGSEGRHIFSFFQKKGRSQSLSGTEAIKITLPSTPENGPQGAHRRLEAAHGPRRVTYESATLDRPGRTNRSNSIPSAAPQAYAGTALPHELVGIFKQGRSKSLSKPTGKEDQTIDQEEVEEERGEDKVQEDEEEPAKQMRSLSLPKSFLSDKYGLTGFKAALPSVIFPWRRGEQRNSGRRSPSPYNSQSPASTLSDSQSQTCPLPEESTNGCCEVASDPKRKDGVWWRGRASIPKTTRTEKASSSPVFRRASLSHSEWDIRRPWSHVYSEREAAKLSHSVCRLSVTSGEDGGVTTVEVVEEGVEGGPRSLPHMPSTVTTSSEGMFQKFKKSLSLRLAKRGSRSESLGSCGSQSAPVGHTSVQPSLQEAYTSAHPSLLEAYSPAHPSLLETQTLPRRRSSVGRDDDTRNTGFLLGHPLFRSSKERRKARLKDARSSKCNSGDSGDSGIELVGGCGQVTLDMSAHTFNLDVNNYVDPAFVASLADDGGSSLCEGNPRAVRRTHSDVGGVGGRTCLHYSRQLSTPQPIKIRPAHRLPQHTASLHRSKSLKRSKGSSHLRRSVSQPLDLDKAYDTPTSTLRKCRSPTNAQNTRQRRPSAGNILNDDNTTSEDEIGISDSEDFKTDLKRSLEEDDDMIVYAEALWDHVTLDSEELVFKAGDLITVIDSSDKDWWWGRISHRAGWFPAAFVRILVNQEDHQESRIHDARILGPARKLSVSGLSHDQIRTNVINEIISTERDFVKHLRDVVKGYLRQVRKRPDMFSDDRISTIFGNMEALYQFQSNFLRELELCIDWQEPHKSCIGATFIRNREKFEIYSEYCNNHPAAMSSLQELYQDQKYIHFFEACRLLQEMIDISLDGFLLTPVQKICKYPLQLQELLKYTKPDHPDYTSVQGALEAMRDVALLVNERKRRMECLEKIASWQITVEGWEGPELLEDSSQLIYQGEVTKGAGGSWPKEVTLFLFDHQLVYCKRDLLKRNTFVYRGRLNLDMCEVVDLPDGKDSSLNISVHNGWKIRSLEKNKWYVFSCKSAAEKQKWMEAFRRERELVAADEYAGFVVAEKAKHLAKVAARNQRNRPKRPRSLWFSFGGHKKGRGSGRNATQIQHHPV</sequence>
<feature type="region of interest" description="Disordered" evidence="7">
    <location>
        <begin position="965"/>
        <end position="1145"/>
    </location>
</feature>
<feature type="region of interest" description="Disordered" evidence="7">
    <location>
        <begin position="1"/>
        <end position="24"/>
    </location>
</feature>
<feature type="compositionally biased region" description="Acidic residues" evidence="7">
    <location>
        <begin position="800"/>
        <end position="818"/>
    </location>
</feature>
<evidence type="ECO:0000256" key="5">
    <source>
        <dbReference type="PROSITE-ProRule" id="PRU00192"/>
    </source>
</evidence>
<proteinExistence type="predicted"/>
<feature type="compositionally biased region" description="Low complexity" evidence="7">
    <location>
        <begin position="417"/>
        <end position="432"/>
    </location>
</feature>
<dbReference type="SUPFAM" id="SSF50044">
    <property type="entry name" value="SH3-domain"/>
    <property type="match status" value="1"/>
</dbReference>
<dbReference type="CDD" id="cd00160">
    <property type="entry name" value="RhoGEF"/>
    <property type="match status" value="1"/>
</dbReference>
<evidence type="ECO:0000256" key="6">
    <source>
        <dbReference type="SAM" id="Coils"/>
    </source>
</evidence>
<feature type="region of interest" description="Disordered" evidence="7">
    <location>
        <begin position="747"/>
        <end position="840"/>
    </location>
</feature>
<name>A0AAW0X9N2_CHEQU</name>
<keyword evidence="6" id="KW-0175">Coiled coil</keyword>
<dbReference type="PANTHER" id="PTHR47544:SF3">
    <property type="entry name" value="RHO GUANINE NUCLEOTIDE EXCHANGE FACTOR 4 ISOFORM X1"/>
    <property type="match status" value="1"/>
</dbReference>
<feature type="region of interest" description="Disordered" evidence="7">
    <location>
        <begin position="1791"/>
        <end position="1850"/>
    </location>
</feature>
<dbReference type="Pfam" id="PF22697">
    <property type="entry name" value="SOS1_NGEF_PH"/>
    <property type="match status" value="1"/>
</dbReference>
<feature type="compositionally biased region" description="Polar residues" evidence="7">
    <location>
        <begin position="611"/>
        <end position="623"/>
    </location>
</feature>